<keyword evidence="1" id="KW-0479">Metal-binding</keyword>
<dbReference type="Proteomes" id="UP000663852">
    <property type="component" value="Unassembled WGS sequence"/>
</dbReference>
<evidence type="ECO:0000313" key="12">
    <source>
        <dbReference type="Proteomes" id="UP000663852"/>
    </source>
</evidence>
<evidence type="ECO:0000256" key="6">
    <source>
        <dbReference type="SAM" id="MobiDB-lite"/>
    </source>
</evidence>
<dbReference type="InterPro" id="IPR000949">
    <property type="entry name" value="ELM2_dom"/>
</dbReference>
<reference evidence="9" key="1">
    <citation type="submission" date="2021-02" db="EMBL/GenBank/DDBJ databases">
        <authorList>
            <person name="Nowell W R."/>
        </authorList>
    </citation>
    <scope>NUCLEOTIDE SEQUENCE</scope>
</reference>
<dbReference type="GO" id="GO:0003677">
    <property type="term" value="F:DNA binding"/>
    <property type="evidence" value="ECO:0007669"/>
    <property type="project" value="UniProtKB-KW"/>
</dbReference>
<dbReference type="GO" id="GO:0008270">
    <property type="term" value="F:zinc ion binding"/>
    <property type="evidence" value="ECO:0007669"/>
    <property type="project" value="UniProtKB-KW"/>
</dbReference>
<dbReference type="GO" id="GO:0042826">
    <property type="term" value="F:histone deacetylase binding"/>
    <property type="evidence" value="ECO:0007669"/>
    <property type="project" value="TreeGrafter"/>
</dbReference>
<evidence type="ECO:0000313" key="11">
    <source>
        <dbReference type="Proteomes" id="UP000663828"/>
    </source>
</evidence>
<name>A0A813MQ34_ADIRI</name>
<keyword evidence="4" id="KW-0238">DNA-binding</keyword>
<dbReference type="Gene3D" id="1.10.10.60">
    <property type="entry name" value="Homeodomain-like"/>
    <property type="match status" value="1"/>
</dbReference>
<dbReference type="FunFam" id="1.10.10.60:FF:000012">
    <property type="entry name" value="Metastasis-associated 1 family, member 3"/>
    <property type="match status" value="1"/>
</dbReference>
<gene>
    <name evidence="9" type="ORF">EDS130_LOCUS518</name>
    <name evidence="10" type="ORF">XAT740_LOCUS5139</name>
</gene>
<dbReference type="SMART" id="SM01189">
    <property type="entry name" value="ELM2"/>
    <property type="match status" value="1"/>
</dbReference>
<evidence type="ECO:0000256" key="2">
    <source>
        <dbReference type="ARBA" id="ARBA00022771"/>
    </source>
</evidence>
<dbReference type="AlphaFoldDB" id="A0A813MQ34"/>
<dbReference type="PANTHER" id="PTHR10865">
    <property type="entry name" value="METASTASIS-ASSOCIATED PROTEIN AND MESODERM INDUCTION EARLY RESPONSE PROTEIN"/>
    <property type="match status" value="1"/>
</dbReference>
<dbReference type="Pfam" id="PF00249">
    <property type="entry name" value="Myb_DNA-binding"/>
    <property type="match status" value="1"/>
</dbReference>
<keyword evidence="5" id="KW-0539">Nucleus</keyword>
<proteinExistence type="predicted"/>
<dbReference type="SMART" id="SM00717">
    <property type="entry name" value="SANT"/>
    <property type="match status" value="1"/>
</dbReference>
<evidence type="ECO:0000256" key="3">
    <source>
        <dbReference type="ARBA" id="ARBA00022833"/>
    </source>
</evidence>
<accession>A0A813MQ34</accession>
<dbReference type="EMBL" id="CAJNOR010000219">
    <property type="protein sequence ID" value="CAF0844316.1"/>
    <property type="molecule type" value="Genomic_DNA"/>
</dbReference>
<feature type="domain" description="ELM2" evidence="7">
    <location>
        <begin position="129"/>
        <end position="220"/>
    </location>
</feature>
<dbReference type="Pfam" id="PF01448">
    <property type="entry name" value="ELM2"/>
    <property type="match status" value="1"/>
</dbReference>
<feature type="compositionally biased region" description="Acidic residues" evidence="6">
    <location>
        <begin position="12"/>
        <end position="49"/>
    </location>
</feature>
<dbReference type="SUPFAM" id="SSF46689">
    <property type="entry name" value="Homeodomain-like"/>
    <property type="match status" value="1"/>
</dbReference>
<organism evidence="9 12">
    <name type="scientific">Adineta ricciae</name>
    <name type="common">Rotifer</name>
    <dbReference type="NCBI Taxonomy" id="249248"/>
    <lineage>
        <taxon>Eukaryota</taxon>
        <taxon>Metazoa</taxon>
        <taxon>Spiralia</taxon>
        <taxon>Gnathifera</taxon>
        <taxon>Rotifera</taxon>
        <taxon>Eurotatoria</taxon>
        <taxon>Bdelloidea</taxon>
        <taxon>Adinetida</taxon>
        <taxon>Adinetidae</taxon>
        <taxon>Adineta</taxon>
    </lineage>
</organism>
<dbReference type="GO" id="GO:0003714">
    <property type="term" value="F:transcription corepressor activity"/>
    <property type="evidence" value="ECO:0007669"/>
    <property type="project" value="TreeGrafter"/>
</dbReference>
<protein>
    <submittedName>
        <fullName evidence="9">Uncharacterized protein</fullName>
    </submittedName>
</protein>
<evidence type="ECO:0000259" key="7">
    <source>
        <dbReference type="PROSITE" id="PS51156"/>
    </source>
</evidence>
<dbReference type="InterPro" id="IPR001005">
    <property type="entry name" value="SANT/Myb"/>
</dbReference>
<evidence type="ECO:0000259" key="8">
    <source>
        <dbReference type="PROSITE" id="PS51293"/>
    </source>
</evidence>
<keyword evidence="3" id="KW-0862">Zinc</keyword>
<dbReference type="InterPro" id="IPR009057">
    <property type="entry name" value="Homeodomain-like_sf"/>
</dbReference>
<dbReference type="GO" id="GO:0000122">
    <property type="term" value="P:negative regulation of transcription by RNA polymerase II"/>
    <property type="evidence" value="ECO:0007669"/>
    <property type="project" value="TreeGrafter"/>
</dbReference>
<dbReference type="Proteomes" id="UP000663828">
    <property type="component" value="Unassembled WGS sequence"/>
</dbReference>
<feature type="domain" description="SANT" evidence="8">
    <location>
        <begin position="228"/>
        <end position="277"/>
    </location>
</feature>
<dbReference type="PROSITE" id="PS51293">
    <property type="entry name" value="SANT"/>
    <property type="match status" value="1"/>
</dbReference>
<dbReference type="PROSITE" id="PS51156">
    <property type="entry name" value="ELM2"/>
    <property type="match status" value="1"/>
</dbReference>
<dbReference type="InterPro" id="IPR017884">
    <property type="entry name" value="SANT_dom"/>
</dbReference>
<comment type="caution">
    <text evidence="9">The sequence shown here is derived from an EMBL/GenBank/DDBJ whole genome shotgun (WGS) entry which is preliminary data.</text>
</comment>
<feature type="region of interest" description="Disordered" evidence="6">
    <location>
        <begin position="352"/>
        <end position="385"/>
    </location>
</feature>
<keyword evidence="2" id="KW-0863">Zinc-finger</keyword>
<dbReference type="EMBL" id="CAJNOJ010000001">
    <property type="protein sequence ID" value="CAF0723664.1"/>
    <property type="molecule type" value="Genomic_DNA"/>
</dbReference>
<keyword evidence="11" id="KW-1185">Reference proteome</keyword>
<evidence type="ECO:0000256" key="4">
    <source>
        <dbReference type="ARBA" id="ARBA00023125"/>
    </source>
</evidence>
<sequence length="385" mass="44101">MASNSTDPSAKDDDEYQAGYDEEDDEQTIEEEEQFGDDDEQNELDDLEADANMPLDELLKMYGQNAPAIHNIPHSHDDTNTSSDDDEEENNRPPQLHHLLHVNGRLLPDNDDDDDDDDTDDSFEPEIIKTIRVGEEYQAEVEPQAEFDSTNKNSDDREVPVDEILWSSSSVDDDMNENIDEYLKTIRSEYPLSDDEISLQTLFNCQMNTENALVKFRQLPVKTIYSYPEWSLEEIQSLEEGLRVYGKNFFKISEIKCPSRSVREVIHYYYQWKKSERYQLFMEEQQRLTAITSVTDMIEKLIEEQEQQLCTAVGVINSTNSSSVLTHDLKRNSPNSSISIVTICQQETSTTTTSKRAFDQVDNDTDPPTKKSSLNSNNSPTATIV</sequence>
<evidence type="ECO:0000313" key="9">
    <source>
        <dbReference type="EMBL" id="CAF0723664.1"/>
    </source>
</evidence>
<dbReference type="GO" id="GO:0005654">
    <property type="term" value="C:nucleoplasm"/>
    <property type="evidence" value="ECO:0007669"/>
    <property type="project" value="TreeGrafter"/>
</dbReference>
<evidence type="ECO:0000256" key="5">
    <source>
        <dbReference type="ARBA" id="ARBA00023242"/>
    </source>
</evidence>
<dbReference type="OrthoDB" id="5916873at2759"/>
<evidence type="ECO:0000313" key="10">
    <source>
        <dbReference type="EMBL" id="CAF0844316.1"/>
    </source>
</evidence>
<feature type="compositionally biased region" description="Polar residues" evidence="6">
    <location>
        <begin position="370"/>
        <end position="385"/>
    </location>
</feature>
<evidence type="ECO:0000256" key="1">
    <source>
        <dbReference type="ARBA" id="ARBA00022723"/>
    </source>
</evidence>
<feature type="region of interest" description="Disordered" evidence="6">
    <location>
        <begin position="1"/>
        <end position="93"/>
    </location>
</feature>
<dbReference type="InterPro" id="IPR040138">
    <property type="entry name" value="MIER/MTA"/>
</dbReference>
<dbReference type="PANTHER" id="PTHR10865:SF28">
    <property type="entry name" value="ELM2 DOMAIN-CONTAINING PROTEIN"/>
    <property type="match status" value="1"/>
</dbReference>